<dbReference type="GO" id="GO:0004515">
    <property type="term" value="F:nicotinate-nucleotide adenylyltransferase activity"/>
    <property type="evidence" value="ECO:0007669"/>
    <property type="project" value="UniProtKB-UniRule"/>
</dbReference>
<dbReference type="Proteomes" id="UP000595618">
    <property type="component" value="Chromosome"/>
</dbReference>
<proteinExistence type="inferred from homology"/>
<evidence type="ECO:0000256" key="8">
    <source>
        <dbReference type="ARBA" id="ARBA00023027"/>
    </source>
</evidence>
<keyword evidence="4 10" id="KW-0808">Transferase</keyword>
<dbReference type="GO" id="GO:0005524">
    <property type="term" value="F:ATP binding"/>
    <property type="evidence" value="ECO:0007669"/>
    <property type="project" value="UniProtKB-KW"/>
</dbReference>
<evidence type="ECO:0000256" key="1">
    <source>
        <dbReference type="ARBA" id="ARBA00002324"/>
    </source>
</evidence>
<dbReference type="NCBIfam" id="NF000840">
    <property type="entry name" value="PRK00071.1-3"/>
    <property type="match status" value="1"/>
</dbReference>
<protein>
    <recommendedName>
        <fullName evidence="10">Probable nicotinate-nucleotide adenylyltransferase</fullName>
        <ecNumber evidence="10">2.7.7.18</ecNumber>
    </recommendedName>
    <alternativeName>
        <fullName evidence="10">Deamido-NAD(+) diphosphorylase</fullName>
    </alternativeName>
    <alternativeName>
        <fullName evidence="10">Deamido-NAD(+) pyrophosphorylase</fullName>
    </alternativeName>
    <alternativeName>
        <fullName evidence="10">Nicotinate mononucleotide adenylyltransferase</fullName>
        <shortName evidence="10">NaMN adenylyltransferase</shortName>
    </alternativeName>
</protein>
<dbReference type="GO" id="GO:0009435">
    <property type="term" value="P:NAD+ biosynthetic process"/>
    <property type="evidence" value="ECO:0007669"/>
    <property type="project" value="UniProtKB-UniRule"/>
</dbReference>
<dbReference type="CDD" id="cd02165">
    <property type="entry name" value="NMNAT"/>
    <property type="match status" value="1"/>
</dbReference>
<evidence type="ECO:0000256" key="9">
    <source>
        <dbReference type="ARBA" id="ARBA00048721"/>
    </source>
</evidence>
<organism evidence="12 13">
    <name type="scientific">Candidatus Sungiibacteriota bacterium</name>
    <dbReference type="NCBI Taxonomy" id="2750080"/>
    <lineage>
        <taxon>Bacteria</taxon>
        <taxon>Candidatus Sungiibacteriota</taxon>
    </lineage>
</organism>
<evidence type="ECO:0000256" key="3">
    <source>
        <dbReference type="ARBA" id="ARBA00022642"/>
    </source>
</evidence>
<comment type="similarity">
    <text evidence="10">Belongs to the NadD family.</text>
</comment>
<dbReference type="SUPFAM" id="SSF52374">
    <property type="entry name" value="Nucleotidylyl transferase"/>
    <property type="match status" value="1"/>
</dbReference>
<evidence type="ECO:0000256" key="6">
    <source>
        <dbReference type="ARBA" id="ARBA00022741"/>
    </source>
</evidence>
<dbReference type="NCBIfam" id="TIGR00482">
    <property type="entry name" value="nicotinate (nicotinamide) nucleotide adenylyltransferase"/>
    <property type="match status" value="1"/>
</dbReference>
<comment type="function">
    <text evidence="1 10">Catalyzes the reversible adenylation of nicotinate mononucleotide (NaMN) to nicotinic acid adenine dinucleotide (NaAD).</text>
</comment>
<keyword evidence="3 10" id="KW-0662">Pyridine nucleotide biosynthesis</keyword>
<keyword evidence="8 10" id="KW-0520">NAD</keyword>
<evidence type="ECO:0000259" key="11">
    <source>
        <dbReference type="Pfam" id="PF01467"/>
    </source>
</evidence>
<dbReference type="HAMAP" id="MF_00244">
    <property type="entry name" value="NaMN_adenylyltr"/>
    <property type="match status" value="1"/>
</dbReference>
<reference evidence="12 13" key="1">
    <citation type="submission" date="2020-07" db="EMBL/GenBank/DDBJ databases">
        <title>Huge and variable diversity of episymbiotic CPR bacteria and DPANN archaea in groundwater ecosystems.</title>
        <authorList>
            <person name="He C.Y."/>
            <person name="Keren R."/>
            <person name="Whittaker M."/>
            <person name="Farag I.F."/>
            <person name="Doudna J."/>
            <person name="Cate J.H.D."/>
            <person name="Banfield J.F."/>
        </authorList>
    </citation>
    <scope>NUCLEOTIDE SEQUENCE [LARGE SCALE GENOMIC DNA]</scope>
    <source>
        <strain evidence="12">NC_groundwater_541_Ag_S-0.1um_46_50</strain>
    </source>
</reference>
<dbReference type="InterPro" id="IPR004821">
    <property type="entry name" value="Cyt_trans-like"/>
</dbReference>
<evidence type="ECO:0000256" key="7">
    <source>
        <dbReference type="ARBA" id="ARBA00022840"/>
    </source>
</evidence>
<evidence type="ECO:0000313" key="12">
    <source>
        <dbReference type="EMBL" id="QQG45191.1"/>
    </source>
</evidence>
<dbReference type="InterPro" id="IPR005248">
    <property type="entry name" value="NadD/NMNAT"/>
</dbReference>
<evidence type="ECO:0000313" key="13">
    <source>
        <dbReference type="Proteomes" id="UP000595618"/>
    </source>
</evidence>
<evidence type="ECO:0000256" key="10">
    <source>
        <dbReference type="HAMAP-Rule" id="MF_00244"/>
    </source>
</evidence>
<dbReference type="InterPro" id="IPR014729">
    <property type="entry name" value="Rossmann-like_a/b/a_fold"/>
</dbReference>
<dbReference type="UniPathway" id="UPA00253">
    <property type="reaction ID" value="UER00332"/>
</dbReference>
<evidence type="ECO:0000256" key="4">
    <source>
        <dbReference type="ARBA" id="ARBA00022679"/>
    </source>
</evidence>
<evidence type="ECO:0000256" key="2">
    <source>
        <dbReference type="ARBA" id="ARBA00005019"/>
    </source>
</evidence>
<dbReference type="Gene3D" id="3.40.50.620">
    <property type="entry name" value="HUPs"/>
    <property type="match status" value="1"/>
</dbReference>
<dbReference type="PANTHER" id="PTHR39321">
    <property type="entry name" value="NICOTINATE-NUCLEOTIDE ADENYLYLTRANSFERASE-RELATED"/>
    <property type="match status" value="1"/>
</dbReference>
<dbReference type="Pfam" id="PF01467">
    <property type="entry name" value="CTP_transf_like"/>
    <property type="match status" value="1"/>
</dbReference>
<keyword evidence="5 10" id="KW-0548">Nucleotidyltransferase</keyword>
<dbReference type="PANTHER" id="PTHR39321:SF3">
    <property type="entry name" value="PHOSPHOPANTETHEINE ADENYLYLTRANSFERASE"/>
    <property type="match status" value="1"/>
</dbReference>
<dbReference type="EMBL" id="CP066690">
    <property type="protein sequence ID" value="QQG45191.1"/>
    <property type="molecule type" value="Genomic_DNA"/>
</dbReference>
<accession>A0A7T5RJ97</accession>
<sequence>MKIGILGGTFDPPHKGHKLVAGIVKKELGLDRIIFIPTKDPPHKVRPKVSPQHRFFLTRLLVRGKKGFLVSDLEFKRPGKSYTADTVQELRKLYPQDKLFWIIGADALLYMPRGWKEGYKILDKCQFVVVVRPGYSLKSVPGRILQKVIIVKNRARDDISSTEIRRYLKSGKSIKGLLTPQQEIYIKRKHLYKT</sequence>
<dbReference type="AlphaFoldDB" id="A0A7T5RJ97"/>
<dbReference type="NCBIfam" id="TIGR00125">
    <property type="entry name" value="cyt_tran_rel"/>
    <property type="match status" value="1"/>
</dbReference>
<dbReference type="EC" id="2.7.7.18" evidence="10"/>
<keyword evidence="6 10" id="KW-0547">Nucleotide-binding</keyword>
<comment type="catalytic activity">
    <reaction evidence="9 10">
        <text>nicotinate beta-D-ribonucleotide + ATP + H(+) = deamido-NAD(+) + diphosphate</text>
        <dbReference type="Rhea" id="RHEA:22860"/>
        <dbReference type="ChEBI" id="CHEBI:15378"/>
        <dbReference type="ChEBI" id="CHEBI:30616"/>
        <dbReference type="ChEBI" id="CHEBI:33019"/>
        <dbReference type="ChEBI" id="CHEBI:57502"/>
        <dbReference type="ChEBI" id="CHEBI:58437"/>
        <dbReference type="EC" id="2.7.7.18"/>
    </reaction>
</comment>
<evidence type="ECO:0000256" key="5">
    <source>
        <dbReference type="ARBA" id="ARBA00022695"/>
    </source>
</evidence>
<gene>
    <name evidence="10 12" type="primary">nadD</name>
    <name evidence="12" type="ORF">HYW89_04305</name>
</gene>
<comment type="pathway">
    <text evidence="2 10">Cofactor biosynthesis; NAD(+) biosynthesis; deamido-NAD(+) from nicotinate D-ribonucleotide: step 1/1.</text>
</comment>
<feature type="domain" description="Cytidyltransferase-like" evidence="11">
    <location>
        <begin position="5"/>
        <end position="166"/>
    </location>
</feature>
<keyword evidence="7 10" id="KW-0067">ATP-binding</keyword>
<name>A0A7T5RJ97_9BACT</name>